<dbReference type="HAMAP" id="MF_01471">
    <property type="entry name" value="Cas2"/>
    <property type="match status" value="1"/>
</dbReference>
<organism evidence="10 11">
    <name type="scientific">Kyrpidia spormannii</name>
    <dbReference type="NCBI Taxonomy" id="2055160"/>
    <lineage>
        <taxon>Bacteria</taxon>
        <taxon>Bacillati</taxon>
        <taxon>Bacillota</taxon>
        <taxon>Bacilli</taxon>
        <taxon>Bacillales</taxon>
        <taxon>Alicyclobacillaceae</taxon>
        <taxon>Kyrpidia</taxon>
    </lineage>
</organism>
<evidence type="ECO:0000313" key="11">
    <source>
        <dbReference type="Proteomes" id="UP000231932"/>
    </source>
</evidence>
<evidence type="ECO:0000256" key="3">
    <source>
        <dbReference type="ARBA" id="ARBA00022722"/>
    </source>
</evidence>
<dbReference type="AlphaFoldDB" id="A0A2K8N909"/>
<comment type="cofactor">
    <cofactor evidence="1 9">
        <name>Mg(2+)</name>
        <dbReference type="ChEBI" id="CHEBI:18420"/>
    </cofactor>
</comment>
<keyword evidence="4 9" id="KW-0479">Metal-binding</keyword>
<dbReference type="InterPro" id="IPR019199">
    <property type="entry name" value="Virulence_VapD/CRISPR_Cas2"/>
</dbReference>
<dbReference type="GO" id="GO:0051607">
    <property type="term" value="P:defense response to virus"/>
    <property type="evidence" value="ECO:0007669"/>
    <property type="project" value="UniProtKB-UniRule"/>
</dbReference>
<keyword evidence="8 9" id="KW-0051">Antiviral defense</keyword>
<keyword evidence="6 9" id="KW-0378">Hydrolase</keyword>
<dbReference type="InterPro" id="IPR021127">
    <property type="entry name" value="CRISPR_associated_Cas2"/>
</dbReference>
<comment type="function">
    <text evidence="9">CRISPR (clustered regularly interspaced short palindromic repeat), is an adaptive immune system that provides protection against mobile genetic elements (viruses, transposable elements and conjugative plasmids). CRISPR clusters contain sequences complementary to antecedent mobile elements and target invading nucleic acids. CRISPR clusters are transcribed and processed into CRISPR RNA (crRNA). Functions as a ssRNA-specific endoribonuclease. Involved in the integration of spacer DNA into the CRISPR cassette.</text>
</comment>
<dbReference type="EMBL" id="CP024955">
    <property type="protein sequence ID" value="ATY85819.1"/>
    <property type="molecule type" value="Genomic_DNA"/>
</dbReference>
<evidence type="ECO:0000256" key="5">
    <source>
        <dbReference type="ARBA" id="ARBA00022759"/>
    </source>
</evidence>
<dbReference type="SUPFAM" id="SSF143430">
    <property type="entry name" value="TTP0101/SSO1404-like"/>
    <property type="match status" value="1"/>
</dbReference>
<keyword evidence="5 9" id="KW-0255">Endonuclease</keyword>
<dbReference type="CDD" id="cd09725">
    <property type="entry name" value="Cas2_I_II_III"/>
    <property type="match status" value="1"/>
</dbReference>
<dbReference type="GO" id="GO:0004521">
    <property type="term" value="F:RNA endonuclease activity"/>
    <property type="evidence" value="ECO:0007669"/>
    <property type="project" value="InterPro"/>
</dbReference>
<proteinExistence type="inferred from homology"/>
<accession>A0A2K8N909</accession>
<keyword evidence="3 9" id="KW-0540">Nuclease</keyword>
<dbReference type="Gene3D" id="3.30.70.240">
    <property type="match status" value="1"/>
</dbReference>
<comment type="similarity">
    <text evidence="2 9">Belongs to the CRISPR-associated endoribonuclease Cas2 protein family.</text>
</comment>
<evidence type="ECO:0000256" key="2">
    <source>
        <dbReference type="ARBA" id="ARBA00009959"/>
    </source>
</evidence>
<name>A0A2K8N909_9BACL</name>
<evidence type="ECO:0000313" key="10">
    <source>
        <dbReference type="EMBL" id="ATY85819.1"/>
    </source>
</evidence>
<evidence type="ECO:0000256" key="7">
    <source>
        <dbReference type="ARBA" id="ARBA00022842"/>
    </source>
</evidence>
<reference evidence="11" key="1">
    <citation type="submission" date="2017-11" db="EMBL/GenBank/DDBJ databases">
        <title>Complete Genome Sequence of Kyrpidia sp. Strain EA-1, a thermophilic, hydrogen-oxidizing Bacterium, isolated from the Azores.</title>
        <authorList>
            <person name="Reiner J.E."/>
            <person name="Lapp C.J."/>
            <person name="Bunk B."/>
            <person name="Gescher J."/>
        </authorList>
    </citation>
    <scope>NUCLEOTIDE SEQUENCE [LARGE SCALE GENOMIC DNA]</scope>
    <source>
        <strain evidence="11">EA-1</strain>
    </source>
</reference>
<dbReference type="EC" id="3.1.-.-" evidence="9"/>
<evidence type="ECO:0000256" key="4">
    <source>
        <dbReference type="ARBA" id="ARBA00022723"/>
    </source>
</evidence>
<feature type="binding site" evidence="9">
    <location>
        <position position="8"/>
    </location>
    <ligand>
        <name>Mg(2+)</name>
        <dbReference type="ChEBI" id="CHEBI:18420"/>
        <note>catalytic</note>
    </ligand>
</feature>
<sequence>MHVLVIYDVEDDRIRHRISEVCKDYGLVRTQYSAFRGVLSSTRRSELVLRLRWTLGDKDGKIEVYSLCDRDVRLVQEIVVGQVGRPDVRLSRGWGYRDEDM</sequence>
<dbReference type="OrthoDB" id="9798176at2"/>
<gene>
    <name evidence="9 10" type="primary">cas2</name>
    <name evidence="10" type="ORF">CVV65_13520</name>
</gene>
<dbReference type="GO" id="GO:0043571">
    <property type="term" value="P:maintenance of CRISPR repeat elements"/>
    <property type="evidence" value="ECO:0007669"/>
    <property type="project" value="UniProtKB-UniRule"/>
</dbReference>
<dbReference type="Proteomes" id="UP000231932">
    <property type="component" value="Chromosome"/>
</dbReference>
<dbReference type="Pfam" id="PF09827">
    <property type="entry name" value="CRISPR_Cas2"/>
    <property type="match status" value="1"/>
</dbReference>
<evidence type="ECO:0000256" key="6">
    <source>
        <dbReference type="ARBA" id="ARBA00022801"/>
    </source>
</evidence>
<dbReference type="GO" id="GO:0046872">
    <property type="term" value="F:metal ion binding"/>
    <property type="evidence" value="ECO:0007669"/>
    <property type="project" value="UniProtKB-UniRule"/>
</dbReference>
<evidence type="ECO:0000256" key="9">
    <source>
        <dbReference type="HAMAP-Rule" id="MF_01471"/>
    </source>
</evidence>
<evidence type="ECO:0000256" key="1">
    <source>
        <dbReference type="ARBA" id="ARBA00001946"/>
    </source>
</evidence>
<keyword evidence="11" id="KW-1185">Reference proteome</keyword>
<dbReference type="KEGG" id="kyr:CVV65_13520"/>
<evidence type="ECO:0000256" key="8">
    <source>
        <dbReference type="ARBA" id="ARBA00023118"/>
    </source>
</evidence>
<dbReference type="GO" id="GO:0016787">
    <property type="term" value="F:hydrolase activity"/>
    <property type="evidence" value="ECO:0007669"/>
    <property type="project" value="UniProtKB-KW"/>
</dbReference>
<dbReference type="NCBIfam" id="TIGR01573">
    <property type="entry name" value="cas2"/>
    <property type="match status" value="1"/>
</dbReference>
<dbReference type="PANTHER" id="PTHR34405">
    <property type="entry name" value="CRISPR-ASSOCIATED ENDORIBONUCLEASE CAS2"/>
    <property type="match status" value="1"/>
</dbReference>
<dbReference type="RefSeq" id="WP_100668577.1">
    <property type="nucleotide sequence ID" value="NZ_CP024955.1"/>
</dbReference>
<keyword evidence="7 9" id="KW-0460">Magnesium</keyword>
<comment type="subunit">
    <text evidence="9">Homodimer, forms a heterotetramer with a Cas1 homodimer.</text>
</comment>
<dbReference type="PANTHER" id="PTHR34405:SF3">
    <property type="entry name" value="CRISPR-ASSOCIATED ENDORIBONUCLEASE CAS2 3"/>
    <property type="match status" value="1"/>
</dbReference>
<protein>
    <recommendedName>
        <fullName evidence="9">CRISPR-associated endoribonuclease Cas2</fullName>
        <ecNumber evidence="9">3.1.-.-</ecNumber>
    </recommendedName>
</protein>